<dbReference type="SUPFAM" id="SSF51905">
    <property type="entry name" value="FAD/NAD(P)-binding domain"/>
    <property type="match status" value="1"/>
</dbReference>
<evidence type="ECO:0000256" key="4">
    <source>
        <dbReference type="ARBA" id="ARBA00023002"/>
    </source>
</evidence>
<comment type="similarity">
    <text evidence="1">Belongs to the flavin-dependent halogenase family.</text>
</comment>
<dbReference type="InterPro" id="IPR050816">
    <property type="entry name" value="Flavin-dep_Halogenase_NPB"/>
</dbReference>
<sequence>MSIPSKTTVLVIGGGPGGSYTASALAREGIDTVLLEAEIFPRYHIGESLVASIRPLLKFIDLDDTFVNYERSSFQAEQPEGSLYADSIYVKYRLTILDTDFILDPGTGTYAWNVIRSECDDLMFKHARKSGASTFDGVKVTSIEFIPDESDVESPGRPVSASWKAKDGRTGMIDFKYLVDASGRAGITSTKYLKNRTFNNYLKNVASWGYWRNATPYGVGTPVEGQPYFEALQDGSGWVWFIPLHNGTTSIGVVMNQEMATKKKKQSSVTSSRAFYLESIEGARAISCLLEPATLEGDIKQASDWSYNASAYGSPYLRVVGDAGAFIDPYFSSGVHLALSGGLSAATSVCASLRGDCEEEAAWKWHSQSVANRYGRFLLVVLGATKQIRARDRPVLNKEGEDGFDDAFTVIRPVIQGIADVPGRATPREVLDAVAFSKSVMDPSTGEGGQSWVERHHGALSSDEQEVGKVMNNLAKAYKAQDVYEGLAARLKRGELGLQVAN</sequence>
<evidence type="ECO:0000313" key="7">
    <source>
        <dbReference type="EMBL" id="QTX15968.1"/>
    </source>
</evidence>
<dbReference type="InterPro" id="IPR036188">
    <property type="entry name" value="FAD/NAD-bd_sf"/>
</dbReference>
<dbReference type="Pfam" id="PF01494">
    <property type="entry name" value="FAD_binding_3"/>
    <property type="match status" value="1"/>
</dbReference>
<reference evidence="6" key="1">
    <citation type="journal article" name="Int. J. Food Microbiol.">
        <title>A PCR method to identify ochratoxin A-producing Aspergillus westerdijkiae strains on dried and aged foods.</title>
        <authorList>
            <person name="Susca A."/>
            <person name="Anelli P."/>
            <person name="Haidukowski M."/>
            <person name="Probyn C.E."/>
            <person name="Epifani F."/>
            <person name="Logrieco A.F."/>
            <person name="Moretti A."/>
            <person name="Proctor R.H."/>
        </authorList>
    </citation>
    <scope>NUCLEOTIDE SEQUENCE</scope>
    <source>
        <strain evidence="6">A302</strain>
        <strain evidence="8">L112</strain>
        <strain evidence="7">P11</strain>
    </source>
</reference>
<dbReference type="AlphaFoldDB" id="A0A8B0SV65"/>
<dbReference type="PRINTS" id="PR00420">
    <property type="entry name" value="RNGMNOXGNASE"/>
</dbReference>
<proteinExistence type="inferred from homology"/>
<keyword evidence="3" id="KW-0274">FAD</keyword>
<evidence type="ECO:0000313" key="8">
    <source>
        <dbReference type="EMBL" id="QTX15973.1"/>
    </source>
</evidence>
<feature type="domain" description="FAD-binding" evidence="5">
    <location>
        <begin position="6"/>
        <end position="360"/>
    </location>
</feature>
<dbReference type="GO" id="GO:0071949">
    <property type="term" value="F:FAD binding"/>
    <property type="evidence" value="ECO:0007669"/>
    <property type="project" value="InterPro"/>
</dbReference>
<keyword evidence="2" id="KW-0285">Flavoprotein</keyword>
<dbReference type="GO" id="GO:0016491">
    <property type="term" value="F:oxidoreductase activity"/>
    <property type="evidence" value="ECO:0007669"/>
    <property type="project" value="UniProtKB-KW"/>
</dbReference>
<dbReference type="EMBL" id="MW526248">
    <property type="protein sequence ID" value="QTX15968.1"/>
    <property type="molecule type" value="Genomic_DNA"/>
</dbReference>
<evidence type="ECO:0000313" key="6">
    <source>
        <dbReference type="EMBL" id="QTX15959.1"/>
    </source>
</evidence>
<evidence type="ECO:0000259" key="5">
    <source>
        <dbReference type="Pfam" id="PF01494"/>
    </source>
</evidence>
<evidence type="ECO:0000256" key="1">
    <source>
        <dbReference type="ARBA" id="ARBA00005706"/>
    </source>
</evidence>
<dbReference type="PANTHER" id="PTHR43747">
    <property type="entry name" value="FAD-BINDING PROTEIN"/>
    <property type="match status" value="1"/>
</dbReference>
<gene>
    <name evidence="6" type="primary">otaD</name>
</gene>
<organism evidence="6">
    <name type="scientific">Aspergillus westerdijkiae</name>
    <dbReference type="NCBI Taxonomy" id="357447"/>
    <lineage>
        <taxon>Eukaryota</taxon>
        <taxon>Fungi</taxon>
        <taxon>Dikarya</taxon>
        <taxon>Ascomycota</taxon>
        <taxon>Pezizomycotina</taxon>
        <taxon>Eurotiomycetes</taxon>
        <taxon>Eurotiomycetidae</taxon>
        <taxon>Eurotiales</taxon>
        <taxon>Aspergillaceae</taxon>
        <taxon>Aspergillus</taxon>
        <taxon>Aspergillus subgen. Circumdati</taxon>
    </lineage>
</organism>
<dbReference type="InterPro" id="IPR002938">
    <property type="entry name" value="FAD-bd"/>
</dbReference>
<protein>
    <submittedName>
        <fullName evidence="6">Halogenase</fullName>
    </submittedName>
</protein>
<dbReference type="EMBL" id="MW526249">
    <property type="protein sequence ID" value="QTX15973.1"/>
    <property type="molecule type" value="Genomic_DNA"/>
</dbReference>
<dbReference type="Gene3D" id="3.50.50.60">
    <property type="entry name" value="FAD/NAD(P)-binding domain"/>
    <property type="match status" value="1"/>
</dbReference>
<keyword evidence="4" id="KW-0560">Oxidoreductase</keyword>
<name>A0A8B0SV65_9EURO</name>
<accession>A0A8B0SV65</accession>
<dbReference type="EMBL" id="MW526246">
    <property type="protein sequence ID" value="QTX15959.1"/>
    <property type="molecule type" value="Genomic_DNA"/>
</dbReference>
<dbReference type="PANTHER" id="PTHR43747:SF5">
    <property type="entry name" value="FAD-BINDING DOMAIN-CONTAINING PROTEIN"/>
    <property type="match status" value="1"/>
</dbReference>
<evidence type="ECO:0000256" key="3">
    <source>
        <dbReference type="ARBA" id="ARBA00022827"/>
    </source>
</evidence>
<evidence type="ECO:0000256" key="2">
    <source>
        <dbReference type="ARBA" id="ARBA00022630"/>
    </source>
</evidence>